<feature type="domain" description="CHRD" evidence="1">
    <location>
        <begin position="50"/>
        <end position="171"/>
    </location>
</feature>
<dbReference type="SMART" id="SM00754">
    <property type="entry name" value="CHRD"/>
    <property type="match status" value="1"/>
</dbReference>
<dbReference type="Pfam" id="PF07452">
    <property type="entry name" value="CHRD"/>
    <property type="match status" value="1"/>
</dbReference>
<evidence type="ECO:0000313" key="2">
    <source>
        <dbReference type="EMBL" id="AJK45656.1"/>
    </source>
</evidence>
<dbReference type="EMBL" id="CP002580">
    <property type="protein sequence ID" value="AJK45656.1"/>
    <property type="molecule type" value="Genomic_DNA"/>
</dbReference>
<reference evidence="3" key="1">
    <citation type="submission" date="2011-03" db="EMBL/GenBank/DDBJ databases">
        <authorList>
            <person name="Voget S."/>
            <person name="Streit W.R."/>
            <person name="Jaeger K.E."/>
            <person name="Daniel R."/>
        </authorList>
    </citation>
    <scope>NUCLEOTIDE SEQUENCE [LARGE SCALE GENOMIC DNA]</scope>
    <source>
        <strain evidence="3">PG1</strain>
    </source>
</reference>
<accession>A0A0B6S093</accession>
<protein>
    <recommendedName>
        <fullName evidence="1">CHRD domain-containing protein</fullName>
    </recommendedName>
</protein>
<evidence type="ECO:0000259" key="1">
    <source>
        <dbReference type="PROSITE" id="PS50933"/>
    </source>
</evidence>
<name>A0A0B6S093_BURPL</name>
<dbReference type="KEGG" id="bgp:BGL_1c11340"/>
<dbReference type="Proteomes" id="UP000031838">
    <property type="component" value="Chromosome 1"/>
</dbReference>
<dbReference type="AlphaFoldDB" id="A0A0B6S093"/>
<evidence type="ECO:0000313" key="3">
    <source>
        <dbReference type="Proteomes" id="UP000031838"/>
    </source>
</evidence>
<dbReference type="InterPro" id="IPR010895">
    <property type="entry name" value="CHRD"/>
</dbReference>
<reference evidence="2 3" key="2">
    <citation type="journal article" date="2016" name="Appl. Microbiol. Biotechnol.">
        <title>Mutations improving production and secretion of extracellular lipase by Burkholderia glumae PG1.</title>
        <authorList>
            <person name="Knapp A."/>
            <person name="Voget S."/>
            <person name="Gao R."/>
            <person name="Zaburannyi N."/>
            <person name="Krysciak D."/>
            <person name="Breuer M."/>
            <person name="Hauer B."/>
            <person name="Streit W.R."/>
            <person name="Muller R."/>
            <person name="Daniel R."/>
            <person name="Jaeger K.E."/>
        </authorList>
    </citation>
    <scope>NUCLEOTIDE SEQUENCE [LARGE SCALE GENOMIC DNA]</scope>
    <source>
        <strain evidence="2 3">PG1</strain>
    </source>
</reference>
<sequence>MQGSGRRSPAATLLQRNRLTDHAMKLIPHRALLLATLALGLGSSLAARADTLAVHADLTAAAEVPPKQSDGHGQLTGSYDTGSKQLSWHVVYAGLTGPATMAHFHGPAPVGQNAGVVIPIDMKDLPSPINGHATLSTAQEADLLAGRWYFNVHTAKNPGGEIRGQVAADRQ</sequence>
<keyword evidence="3" id="KW-1185">Reference proteome</keyword>
<organism evidence="2 3">
    <name type="scientific">Burkholderia plantarii</name>
    <dbReference type="NCBI Taxonomy" id="41899"/>
    <lineage>
        <taxon>Bacteria</taxon>
        <taxon>Pseudomonadati</taxon>
        <taxon>Pseudomonadota</taxon>
        <taxon>Betaproteobacteria</taxon>
        <taxon>Burkholderiales</taxon>
        <taxon>Burkholderiaceae</taxon>
        <taxon>Burkholderia</taxon>
    </lineage>
</organism>
<dbReference type="HOGENOM" id="CLU_107551_1_0_4"/>
<gene>
    <name evidence="2" type="ORF">BGL_1c11340</name>
</gene>
<proteinExistence type="predicted"/>
<dbReference type="PROSITE" id="PS50933">
    <property type="entry name" value="CHRD"/>
    <property type="match status" value="1"/>
</dbReference>